<dbReference type="GO" id="GO:0006465">
    <property type="term" value="P:signal peptide processing"/>
    <property type="evidence" value="ECO:0007669"/>
    <property type="project" value="InterPro"/>
</dbReference>
<keyword evidence="6" id="KW-0472">Membrane</keyword>
<name>A0A1M6FCH7_9FIRM</name>
<feature type="domain" description="Peptidase S26" evidence="7">
    <location>
        <begin position="11"/>
        <end position="173"/>
    </location>
</feature>
<evidence type="ECO:0000256" key="3">
    <source>
        <dbReference type="ARBA" id="ARBA00022670"/>
    </source>
</evidence>
<evidence type="ECO:0000313" key="9">
    <source>
        <dbReference type="Proteomes" id="UP000324781"/>
    </source>
</evidence>
<dbReference type="EMBL" id="FQZP01000016">
    <property type="protein sequence ID" value="SHI95377.1"/>
    <property type="molecule type" value="Genomic_DNA"/>
</dbReference>
<dbReference type="RefSeq" id="WP_243133211.1">
    <property type="nucleotide sequence ID" value="NZ_DAONMB010000066.1"/>
</dbReference>
<dbReference type="GO" id="GO:0009003">
    <property type="term" value="F:signal peptidase activity"/>
    <property type="evidence" value="ECO:0007669"/>
    <property type="project" value="UniProtKB-EC"/>
</dbReference>
<comment type="catalytic activity">
    <reaction evidence="6">
        <text>Cleavage of hydrophobic, N-terminal signal or leader sequences from secreted and periplasmic proteins.</text>
        <dbReference type="EC" id="3.4.21.89"/>
    </reaction>
</comment>
<dbReference type="PANTHER" id="PTHR43390:SF1">
    <property type="entry name" value="CHLOROPLAST PROCESSING PEPTIDASE"/>
    <property type="match status" value="1"/>
</dbReference>
<evidence type="ECO:0000256" key="2">
    <source>
        <dbReference type="ARBA" id="ARBA00009370"/>
    </source>
</evidence>
<keyword evidence="3 6" id="KW-0645">Protease</keyword>
<reference evidence="8 9" key="1">
    <citation type="submission" date="2016-11" db="EMBL/GenBank/DDBJ databases">
        <authorList>
            <person name="Varghese N."/>
            <person name="Submissions S."/>
        </authorList>
    </citation>
    <scope>NUCLEOTIDE SEQUENCE [LARGE SCALE GENOMIC DNA]</scope>
    <source>
        <strain evidence="8 9">DSM 19027</strain>
    </source>
</reference>
<dbReference type="CDD" id="cd06530">
    <property type="entry name" value="S26_SPase_I"/>
    <property type="match status" value="1"/>
</dbReference>
<organism evidence="8 9">
    <name type="scientific">Thermoclostridium caenicola</name>
    <dbReference type="NCBI Taxonomy" id="659425"/>
    <lineage>
        <taxon>Bacteria</taxon>
        <taxon>Bacillati</taxon>
        <taxon>Bacillota</taxon>
        <taxon>Clostridia</taxon>
        <taxon>Eubacteriales</taxon>
        <taxon>Oscillospiraceae</taxon>
        <taxon>Thermoclostridium</taxon>
    </lineage>
</organism>
<dbReference type="InterPro" id="IPR000223">
    <property type="entry name" value="Pept_S26A_signal_pept_1"/>
</dbReference>
<evidence type="ECO:0000256" key="6">
    <source>
        <dbReference type="RuleBase" id="RU362042"/>
    </source>
</evidence>
<feature type="active site" evidence="5">
    <location>
        <position position="41"/>
    </location>
</feature>
<evidence type="ECO:0000256" key="4">
    <source>
        <dbReference type="ARBA" id="ARBA00022801"/>
    </source>
</evidence>
<dbReference type="GO" id="GO:0005886">
    <property type="term" value="C:plasma membrane"/>
    <property type="evidence" value="ECO:0007669"/>
    <property type="project" value="UniProtKB-SubCell"/>
</dbReference>
<keyword evidence="6" id="KW-1133">Transmembrane helix</keyword>
<comment type="subcellular location">
    <subcellularLocation>
        <location evidence="1">Cell membrane</location>
        <topology evidence="1">Single-pass type II membrane protein</topology>
    </subcellularLocation>
    <subcellularLocation>
        <location evidence="6">Membrane</location>
        <topology evidence="6">Single-pass type II membrane protein</topology>
    </subcellularLocation>
</comment>
<dbReference type="InterPro" id="IPR036286">
    <property type="entry name" value="LexA/Signal_pep-like_sf"/>
</dbReference>
<dbReference type="SUPFAM" id="SSF51306">
    <property type="entry name" value="LexA/Signal peptidase"/>
    <property type="match status" value="1"/>
</dbReference>
<dbReference type="NCBIfam" id="TIGR02227">
    <property type="entry name" value="sigpep_I_bact"/>
    <property type="match status" value="1"/>
</dbReference>
<dbReference type="PRINTS" id="PR00727">
    <property type="entry name" value="LEADERPTASE"/>
</dbReference>
<dbReference type="InterPro" id="IPR019533">
    <property type="entry name" value="Peptidase_S26"/>
</dbReference>
<dbReference type="EC" id="3.4.21.89" evidence="6"/>
<keyword evidence="6" id="KW-0812">Transmembrane</keyword>
<dbReference type="PROSITE" id="PS00501">
    <property type="entry name" value="SPASE_I_1"/>
    <property type="match status" value="1"/>
</dbReference>
<evidence type="ECO:0000313" key="8">
    <source>
        <dbReference type="EMBL" id="SHI95377.1"/>
    </source>
</evidence>
<sequence length="182" mass="20592">MKHNKILREILDWALHFGIAVLLVLLVVFFLGRITVVEGTSMVPTLNNGDVLIIEAITPRFGTLQQGDIVVLRIPELLGSDNRKYAIKRIVAVENQHLQIKEGKVYVDGKELREPYINGSYTQEMSDFYSDIIVPEGCIFVMGDNRLPDKSRDSRVFGPVNKDRVIGRCILRIFPFSDFGSV</sequence>
<dbReference type="AlphaFoldDB" id="A0A1M6FCH7"/>
<protein>
    <recommendedName>
        <fullName evidence="6">Signal peptidase I</fullName>
        <ecNumber evidence="6">3.4.21.89</ecNumber>
    </recommendedName>
</protein>
<comment type="similarity">
    <text evidence="2 6">Belongs to the peptidase S26 family.</text>
</comment>
<dbReference type="InterPro" id="IPR019756">
    <property type="entry name" value="Pept_S26A_signal_pept_1_Ser-AS"/>
</dbReference>
<keyword evidence="4 6" id="KW-0378">Hydrolase</keyword>
<keyword evidence="9" id="KW-1185">Reference proteome</keyword>
<proteinExistence type="inferred from homology"/>
<accession>A0A1M6FCH7</accession>
<dbReference type="Gene3D" id="2.10.109.10">
    <property type="entry name" value="Umud Fragment, subunit A"/>
    <property type="match status" value="1"/>
</dbReference>
<dbReference type="GO" id="GO:0004252">
    <property type="term" value="F:serine-type endopeptidase activity"/>
    <property type="evidence" value="ECO:0007669"/>
    <property type="project" value="InterPro"/>
</dbReference>
<dbReference type="Proteomes" id="UP000324781">
    <property type="component" value="Unassembled WGS sequence"/>
</dbReference>
<dbReference type="Pfam" id="PF10502">
    <property type="entry name" value="Peptidase_S26"/>
    <property type="match status" value="1"/>
</dbReference>
<evidence type="ECO:0000259" key="7">
    <source>
        <dbReference type="Pfam" id="PF10502"/>
    </source>
</evidence>
<dbReference type="PANTHER" id="PTHR43390">
    <property type="entry name" value="SIGNAL PEPTIDASE I"/>
    <property type="match status" value="1"/>
</dbReference>
<evidence type="ECO:0000256" key="5">
    <source>
        <dbReference type="PIRSR" id="PIRSR600223-1"/>
    </source>
</evidence>
<feature type="active site" evidence="5">
    <location>
        <position position="88"/>
    </location>
</feature>
<evidence type="ECO:0000256" key="1">
    <source>
        <dbReference type="ARBA" id="ARBA00004401"/>
    </source>
</evidence>
<feature type="transmembrane region" description="Helical" evidence="6">
    <location>
        <begin position="12"/>
        <end position="32"/>
    </location>
</feature>
<gene>
    <name evidence="8" type="ORF">SAMN05444373_101626</name>
</gene>